<dbReference type="SFLD" id="SFLDS00029">
    <property type="entry name" value="Radical_SAM"/>
    <property type="match status" value="1"/>
</dbReference>
<dbReference type="PANTHER" id="PTHR43409">
    <property type="entry name" value="ANAEROBIC MAGNESIUM-PROTOPORPHYRIN IX MONOMETHYL ESTER CYCLASE-RELATED"/>
    <property type="match status" value="1"/>
</dbReference>
<dbReference type="InterPro" id="IPR051198">
    <property type="entry name" value="BchE-like"/>
</dbReference>
<dbReference type="OrthoDB" id="9801424at2"/>
<dbReference type="InterPro" id="IPR023404">
    <property type="entry name" value="rSAM_horseshoe"/>
</dbReference>
<dbReference type="SFLD" id="SFLDG01123">
    <property type="entry name" value="methyltransferase_(Class_B)"/>
    <property type="match status" value="1"/>
</dbReference>
<evidence type="ECO:0000256" key="1">
    <source>
        <dbReference type="ARBA" id="ARBA00001966"/>
    </source>
</evidence>
<protein>
    <submittedName>
        <fullName evidence="7">Radical SAM domain protein</fullName>
    </submittedName>
</protein>
<dbReference type="GO" id="GO:0046872">
    <property type="term" value="F:metal ion binding"/>
    <property type="evidence" value="ECO:0007669"/>
    <property type="project" value="UniProtKB-KW"/>
</dbReference>
<reference evidence="7 8" key="1">
    <citation type="submission" date="2018-02" db="EMBL/GenBank/DDBJ databases">
        <title>Novel Leptospira species isolated from soil and water in Japan.</title>
        <authorList>
            <person name="Nakao R."/>
            <person name="Masuzawa T."/>
        </authorList>
    </citation>
    <scope>NUCLEOTIDE SEQUENCE [LARGE SCALE GENOMIC DNA]</scope>
    <source>
        <strain evidence="7 8">YH101</strain>
    </source>
</reference>
<dbReference type="GO" id="GO:0003824">
    <property type="term" value="F:catalytic activity"/>
    <property type="evidence" value="ECO:0007669"/>
    <property type="project" value="InterPro"/>
</dbReference>
<dbReference type="AlphaFoldDB" id="A0A2P2DW10"/>
<dbReference type="EMBL" id="BFBB01000002">
    <property type="protein sequence ID" value="GBF48821.1"/>
    <property type="molecule type" value="Genomic_DNA"/>
</dbReference>
<name>A0A2P2DW10_9LEPT</name>
<dbReference type="SUPFAM" id="SSF102114">
    <property type="entry name" value="Radical SAM enzymes"/>
    <property type="match status" value="1"/>
</dbReference>
<evidence type="ECO:0000259" key="6">
    <source>
        <dbReference type="PROSITE" id="PS51332"/>
    </source>
</evidence>
<dbReference type="InterPro" id="IPR007197">
    <property type="entry name" value="rSAM"/>
</dbReference>
<accession>A0A2P2DW10</accession>
<dbReference type="PROSITE" id="PS51332">
    <property type="entry name" value="B12_BINDING"/>
    <property type="match status" value="1"/>
</dbReference>
<evidence type="ECO:0000256" key="3">
    <source>
        <dbReference type="ARBA" id="ARBA00022723"/>
    </source>
</evidence>
<evidence type="ECO:0000313" key="8">
    <source>
        <dbReference type="Proteomes" id="UP000245133"/>
    </source>
</evidence>
<dbReference type="RefSeq" id="WP_108973034.1">
    <property type="nucleotide sequence ID" value="NZ_BFBB01000002.1"/>
</dbReference>
<keyword evidence="8" id="KW-1185">Reference proteome</keyword>
<dbReference type="Pfam" id="PF02310">
    <property type="entry name" value="B12-binding"/>
    <property type="match status" value="1"/>
</dbReference>
<evidence type="ECO:0000256" key="5">
    <source>
        <dbReference type="ARBA" id="ARBA00023014"/>
    </source>
</evidence>
<sequence>MAKILLINPIIREEDKPKHIPYGLSLMAAIAMEKGHEVQFYDANAWRLGYDVIEEVATADDWDVIGIGGLTTAYSSIKKIVGICKKVSPKSFIIAGGGFITSMPLDIMNWLKEIDLGVIGEAFLTWPEILEKIDRKDFDFSECLGVCYRDEEGNPVLTDVRPNIADLDILPYPAWDLLPMEIYFENSQLLYSESAYLAKRRIDVNGSLGCSLVCKYCWHLGIIGDMTVEKNENGVKDVRFSYGRNIRYHSPRYIVDMVKTLVEKYNIDFVSFIDENMMTMDAASGRKWLFELCDLWIAEGLQPTSRRDGVPDSENKGGVFWGGTSHATLHTEEVLKAMFKAGCSHLVYGIESFDPTILKNLGKGSTQKNNLEAVPKCLSTGIIPLPNIIIGFPEESFDSIRTTIECMIKIGMYSRPHFATPYPGSEWYYTYKNAILEQYNGDLEAYIEDLGDASKITAVISHNFSPVELLGLQEIVAKRDLRLLEHTIAYYESIGRVKMAPENPYVLPNATFNIIKKKVTTPISEVVSI</sequence>
<dbReference type="InterPro" id="IPR006158">
    <property type="entry name" value="Cobalamin-bd"/>
</dbReference>
<keyword evidence="2" id="KW-0949">S-adenosyl-L-methionine</keyword>
<dbReference type="Proteomes" id="UP000245133">
    <property type="component" value="Unassembled WGS sequence"/>
</dbReference>
<evidence type="ECO:0000256" key="2">
    <source>
        <dbReference type="ARBA" id="ARBA00022691"/>
    </source>
</evidence>
<dbReference type="InterPro" id="IPR034466">
    <property type="entry name" value="Methyltransferase_Class_B"/>
</dbReference>
<evidence type="ECO:0000256" key="4">
    <source>
        <dbReference type="ARBA" id="ARBA00023004"/>
    </source>
</evidence>
<comment type="cofactor">
    <cofactor evidence="1">
        <name>[4Fe-4S] cluster</name>
        <dbReference type="ChEBI" id="CHEBI:49883"/>
    </cofactor>
</comment>
<keyword evidence="5" id="KW-0411">Iron-sulfur</keyword>
<feature type="domain" description="B12-binding" evidence="6">
    <location>
        <begin position="1"/>
        <end position="140"/>
    </location>
</feature>
<comment type="caution">
    <text evidence="7">The sequence shown here is derived from an EMBL/GenBank/DDBJ whole genome shotgun (WGS) entry which is preliminary data.</text>
</comment>
<evidence type="ECO:0000313" key="7">
    <source>
        <dbReference type="EMBL" id="GBF48821.1"/>
    </source>
</evidence>
<dbReference type="SFLD" id="SFLDG01082">
    <property type="entry name" value="B12-binding_domain_containing"/>
    <property type="match status" value="1"/>
</dbReference>
<dbReference type="InterPro" id="IPR058240">
    <property type="entry name" value="rSAM_sf"/>
</dbReference>
<dbReference type="Gene3D" id="3.40.50.280">
    <property type="entry name" value="Cobalamin-binding domain"/>
    <property type="match status" value="1"/>
</dbReference>
<dbReference type="GO" id="GO:0051539">
    <property type="term" value="F:4 iron, 4 sulfur cluster binding"/>
    <property type="evidence" value="ECO:0007669"/>
    <property type="project" value="UniProtKB-KW"/>
</dbReference>
<dbReference type="PANTHER" id="PTHR43409:SF16">
    <property type="entry name" value="SLR0320 PROTEIN"/>
    <property type="match status" value="1"/>
</dbReference>
<dbReference type="SMART" id="SM00729">
    <property type="entry name" value="Elp3"/>
    <property type="match status" value="1"/>
</dbReference>
<dbReference type="GO" id="GO:0031419">
    <property type="term" value="F:cobalamin binding"/>
    <property type="evidence" value="ECO:0007669"/>
    <property type="project" value="InterPro"/>
</dbReference>
<keyword evidence="3" id="KW-0479">Metal-binding</keyword>
<dbReference type="InterPro" id="IPR006638">
    <property type="entry name" value="Elp3/MiaA/NifB-like_rSAM"/>
</dbReference>
<gene>
    <name evidence="7" type="ORF">LPTSP4_03210</name>
</gene>
<proteinExistence type="predicted"/>
<dbReference type="GO" id="GO:0005829">
    <property type="term" value="C:cytosol"/>
    <property type="evidence" value="ECO:0007669"/>
    <property type="project" value="TreeGrafter"/>
</dbReference>
<keyword evidence="4" id="KW-0408">Iron</keyword>
<dbReference type="Pfam" id="PF04055">
    <property type="entry name" value="Radical_SAM"/>
    <property type="match status" value="1"/>
</dbReference>
<organism evidence="7 8">
    <name type="scientific">Leptospira ryugenii</name>
    <dbReference type="NCBI Taxonomy" id="1917863"/>
    <lineage>
        <taxon>Bacteria</taxon>
        <taxon>Pseudomonadati</taxon>
        <taxon>Spirochaetota</taxon>
        <taxon>Spirochaetia</taxon>
        <taxon>Leptospirales</taxon>
        <taxon>Leptospiraceae</taxon>
        <taxon>Leptospira</taxon>
    </lineage>
</organism>
<dbReference type="Gene3D" id="3.80.30.20">
    <property type="entry name" value="tm_1862 like domain"/>
    <property type="match status" value="1"/>
</dbReference>